<proteinExistence type="predicted"/>
<dbReference type="PROSITE" id="PS00383">
    <property type="entry name" value="TYR_PHOSPHATASE_1"/>
    <property type="match status" value="1"/>
</dbReference>
<sequence>MSLSELEPLPIDVLRLPNTEGLVGISYCPGRWQPGFSLFRSQRHLGQDLATIRQWGALTVVTLLQESEFKRLGVPSLGEAIRAEGLQWFHAPIRDFSAPSSAFELAWSEAGPVVRQQLRKGQRVFIHCRAGLGRSGTLAARLRVEFGDSPDTAMAAVRQARPGTVENAEQRDYILNLDDHQGIAWNETGPDNGL</sequence>
<accession>A0A4R7JTI7</accession>
<dbReference type="InterPro" id="IPR000387">
    <property type="entry name" value="Tyr_Pase_dom"/>
</dbReference>
<dbReference type="FunFam" id="3.90.190.10:FF:000157">
    <property type="entry name" value="Protein-tyrosine phosphatase"/>
    <property type="match status" value="1"/>
</dbReference>
<dbReference type="EMBL" id="SOAX01000004">
    <property type="protein sequence ID" value="TDT40199.1"/>
    <property type="molecule type" value="Genomic_DNA"/>
</dbReference>
<dbReference type="Gene3D" id="3.90.190.10">
    <property type="entry name" value="Protein tyrosine phosphatase superfamily"/>
    <property type="match status" value="1"/>
</dbReference>
<keyword evidence="3" id="KW-1185">Reference proteome</keyword>
<reference evidence="2 3" key="1">
    <citation type="submission" date="2019-03" db="EMBL/GenBank/DDBJ databases">
        <title>Genomic Encyclopedia of Type Strains, Phase IV (KMG-IV): sequencing the most valuable type-strain genomes for metagenomic binning, comparative biology and taxonomic classification.</title>
        <authorList>
            <person name="Goeker M."/>
        </authorList>
    </citation>
    <scope>NUCLEOTIDE SEQUENCE [LARGE SCALE GENOMIC DNA]</scope>
    <source>
        <strain evidence="2 3">DSM 15505</strain>
    </source>
</reference>
<dbReference type="InterPro" id="IPR050561">
    <property type="entry name" value="PTP"/>
</dbReference>
<organism evidence="2 3">
    <name type="scientific">Halospina denitrificans</name>
    <dbReference type="NCBI Taxonomy" id="332522"/>
    <lineage>
        <taxon>Bacteria</taxon>
        <taxon>Pseudomonadati</taxon>
        <taxon>Pseudomonadota</taxon>
        <taxon>Gammaproteobacteria</taxon>
        <taxon>Halospina</taxon>
    </lineage>
</organism>
<dbReference type="InterPro" id="IPR029021">
    <property type="entry name" value="Prot-tyrosine_phosphatase-like"/>
</dbReference>
<dbReference type="Pfam" id="PF22785">
    <property type="entry name" value="Tc-R-P"/>
    <property type="match status" value="1"/>
</dbReference>
<name>A0A4R7JTI7_9GAMM</name>
<protein>
    <submittedName>
        <fullName evidence="2">Dual specificity protein phosphatase-like protein</fullName>
    </submittedName>
</protein>
<evidence type="ECO:0000313" key="3">
    <source>
        <dbReference type="Proteomes" id="UP000295830"/>
    </source>
</evidence>
<dbReference type="PANTHER" id="PTHR23339">
    <property type="entry name" value="TYROSINE SPECIFIC PROTEIN PHOSPHATASE AND DUAL SPECIFICITY PROTEIN PHOSPHATASE"/>
    <property type="match status" value="1"/>
</dbReference>
<gene>
    <name evidence="2" type="ORF">DES49_1963</name>
</gene>
<dbReference type="OrthoDB" id="9806482at2"/>
<dbReference type="Proteomes" id="UP000295830">
    <property type="component" value="Unassembled WGS sequence"/>
</dbReference>
<evidence type="ECO:0000259" key="1">
    <source>
        <dbReference type="PROSITE" id="PS50056"/>
    </source>
</evidence>
<comment type="caution">
    <text evidence="2">The sequence shown here is derived from an EMBL/GenBank/DDBJ whole genome shotgun (WGS) entry which is preliminary data.</text>
</comment>
<evidence type="ECO:0000313" key="2">
    <source>
        <dbReference type="EMBL" id="TDT40199.1"/>
    </source>
</evidence>
<dbReference type="PROSITE" id="PS50056">
    <property type="entry name" value="TYR_PHOSPHATASE_2"/>
    <property type="match status" value="1"/>
</dbReference>
<dbReference type="RefSeq" id="WP_133736224.1">
    <property type="nucleotide sequence ID" value="NZ_SOAX01000004.1"/>
</dbReference>
<feature type="domain" description="Tyrosine specific protein phosphatases" evidence="1">
    <location>
        <begin position="114"/>
        <end position="172"/>
    </location>
</feature>
<dbReference type="SUPFAM" id="SSF52799">
    <property type="entry name" value="(Phosphotyrosine protein) phosphatases II"/>
    <property type="match status" value="1"/>
</dbReference>
<dbReference type="AlphaFoldDB" id="A0A4R7JTI7"/>
<dbReference type="CDD" id="cd14505">
    <property type="entry name" value="CDKN3-like"/>
    <property type="match status" value="1"/>
</dbReference>
<dbReference type="InterPro" id="IPR016130">
    <property type="entry name" value="Tyr_Pase_AS"/>
</dbReference>